<keyword evidence="3" id="KW-0804">Transcription</keyword>
<dbReference type="Pfam" id="PF13545">
    <property type="entry name" value="HTH_Crp_2"/>
    <property type="match status" value="1"/>
</dbReference>
<organism evidence="6 7">
    <name type="scientific">Halanaerobium saccharolyticum subsp. saccharolyticum DSM 6643</name>
    <dbReference type="NCBI Taxonomy" id="1293054"/>
    <lineage>
        <taxon>Bacteria</taxon>
        <taxon>Bacillati</taxon>
        <taxon>Bacillota</taxon>
        <taxon>Clostridia</taxon>
        <taxon>Halanaerobiales</taxon>
        <taxon>Halanaerobiaceae</taxon>
        <taxon>Halanaerobium</taxon>
    </lineage>
</organism>
<dbReference type="OrthoDB" id="581021at2"/>
<protein>
    <submittedName>
        <fullName evidence="6">Predicted N-ribosylNicotinamide CRP-like regulator</fullName>
    </submittedName>
</protein>
<feature type="domain" description="Cyclic nucleotide-binding" evidence="4">
    <location>
        <begin position="12"/>
        <end position="115"/>
    </location>
</feature>
<evidence type="ECO:0000259" key="5">
    <source>
        <dbReference type="PROSITE" id="PS51063"/>
    </source>
</evidence>
<keyword evidence="7" id="KW-1185">Reference proteome</keyword>
<dbReference type="GO" id="GO:0003700">
    <property type="term" value="F:DNA-binding transcription factor activity"/>
    <property type="evidence" value="ECO:0007669"/>
    <property type="project" value="TreeGrafter"/>
</dbReference>
<dbReference type="CDD" id="cd00038">
    <property type="entry name" value="CAP_ED"/>
    <property type="match status" value="1"/>
</dbReference>
<dbReference type="Proteomes" id="UP000012063">
    <property type="component" value="Unassembled WGS sequence"/>
</dbReference>
<accession>M5E3M4</accession>
<dbReference type="InterPro" id="IPR018490">
    <property type="entry name" value="cNMP-bd_dom_sf"/>
</dbReference>
<dbReference type="PANTHER" id="PTHR24567">
    <property type="entry name" value="CRP FAMILY TRANSCRIPTIONAL REGULATORY PROTEIN"/>
    <property type="match status" value="1"/>
</dbReference>
<dbReference type="EMBL" id="CAUI01000023">
    <property type="protein sequence ID" value="CCU80823.1"/>
    <property type="molecule type" value="Genomic_DNA"/>
</dbReference>
<dbReference type="SMART" id="SM00100">
    <property type="entry name" value="cNMP"/>
    <property type="match status" value="1"/>
</dbReference>
<dbReference type="InterPro" id="IPR050397">
    <property type="entry name" value="Env_Response_Regulators"/>
</dbReference>
<evidence type="ECO:0000256" key="2">
    <source>
        <dbReference type="ARBA" id="ARBA00023125"/>
    </source>
</evidence>
<dbReference type="GO" id="GO:0003677">
    <property type="term" value="F:DNA binding"/>
    <property type="evidence" value="ECO:0007669"/>
    <property type="project" value="UniProtKB-KW"/>
</dbReference>
<dbReference type="InterPro" id="IPR000595">
    <property type="entry name" value="cNMP-bd_dom"/>
</dbReference>
<reference evidence="7" key="1">
    <citation type="journal article" date="2013" name="Genome Announc.">
        <title>Genome Sequence of Halanaerobium saccharolyticum subsp. saccharolyticum Strain DSM 6643T, a Halophilic Hydrogen-Producing Bacterium.</title>
        <authorList>
            <person name="Kivisto A."/>
            <person name="Larjo A."/>
            <person name="Ciranna A."/>
            <person name="Santala V."/>
            <person name="Roos C."/>
            <person name="Karp M."/>
        </authorList>
    </citation>
    <scope>NUCLEOTIDE SEQUENCE [LARGE SCALE GENOMIC DNA]</scope>
    <source>
        <strain evidence="7">DSM 6643</strain>
    </source>
</reference>
<dbReference type="PANTHER" id="PTHR24567:SF26">
    <property type="entry name" value="REGULATORY PROTEIN YEIL"/>
    <property type="match status" value="1"/>
</dbReference>
<proteinExistence type="predicted"/>
<gene>
    <name evidence="6" type="ORF">HSACCH_02338</name>
</gene>
<evidence type="ECO:0000313" key="6">
    <source>
        <dbReference type="EMBL" id="CCU80823.1"/>
    </source>
</evidence>
<keyword evidence="2" id="KW-0238">DNA-binding</keyword>
<dbReference type="AlphaFoldDB" id="M5E3M4"/>
<evidence type="ECO:0000313" key="7">
    <source>
        <dbReference type="Proteomes" id="UP000012063"/>
    </source>
</evidence>
<dbReference type="PROSITE" id="PS50042">
    <property type="entry name" value="CNMP_BINDING_3"/>
    <property type="match status" value="1"/>
</dbReference>
<dbReference type="SUPFAM" id="SSF51206">
    <property type="entry name" value="cAMP-binding domain-like"/>
    <property type="match status" value="1"/>
</dbReference>
<dbReference type="eggNOG" id="COG0664">
    <property type="taxonomic scope" value="Bacteria"/>
</dbReference>
<dbReference type="PROSITE" id="PS51063">
    <property type="entry name" value="HTH_CRP_2"/>
    <property type="match status" value="1"/>
</dbReference>
<dbReference type="Gene3D" id="2.60.120.10">
    <property type="entry name" value="Jelly Rolls"/>
    <property type="match status" value="1"/>
</dbReference>
<dbReference type="InParanoid" id="M5E3M4"/>
<dbReference type="Pfam" id="PF00027">
    <property type="entry name" value="cNMP_binding"/>
    <property type="match status" value="1"/>
</dbReference>
<dbReference type="SUPFAM" id="SSF46785">
    <property type="entry name" value="Winged helix' DNA-binding domain"/>
    <property type="match status" value="1"/>
</dbReference>
<name>M5E3M4_9FIRM</name>
<evidence type="ECO:0000259" key="4">
    <source>
        <dbReference type="PROSITE" id="PS50042"/>
    </source>
</evidence>
<feature type="domain" description="HTH crp-type" evidence="5">
    <location>
        <begin position="146"/>
        <end position="216"/>
    </location>
</feature>
<evidence type="ECO:0000256" key="3">
    <source>
        <dbReference type="ARBA" id="ARBA00023163"/>
    </source>
</evidence>
<dbReference type="Gene3D" id="1.10.10.10">
    <property type="entry name" value="Winged helix-like DNA-binding domain superfamily/Winged helix DNA-binding domain"/>
    <property type="match status" value="1"/>
</dbReference>
<sequence length="228" mass="27174">MNFRKIIKNDKKFQNIFKNMPDSIIDKWEVKEYQAGEIICHQGEISDYFYYILDGYLSIYLMAENGSKYVQSIYKRANYFGELEIFNQQPYVCTVETISSSKIIRLQRKYFMQWLKEDQDYLLYLTRTLCDSFYKLSQKAGEDMLYSLRYRICNYLVYKVEAAQKSSGRVELKLDKKQLSDQLAVTKRSINRVLKKLSQKGILEFSSQSIIIKDLKALKQEEELSRYQ</sequence>
<evidence type="ECO:0000256" key="1">
    <source>
        <dbReference type="ARBA" id="ARBA00023015"/>
    </source>
</evidence>
<dbReference type="InterPro" id="IPR012318">
    <property type="entry name" value="HTH_CRP"/>
</dbReference>
<dbReference type="RefSeq" id="WP_005490092.1">
    <property type="nucleotide sequence ID" value="NZ_CAUI01000023.1"/>
</dbReference>
<comment type="caution">
    <text evidence="6">The sequence shown here is derived from an EMBL/GenBank/DDBJ whole genome shotgun (WGS) entry which is preliminary data.</text>
</comment>
<dbReference type="GO" id="GO:0005829">
    <property type="term" value="C:cytosol"/>
    <property type="evidence" value="ECO:0007669"/>
    <property type="project" value="TreeGrafter"/>
</dbReference>
<keyword evidence="1" id="KW-0805">Transcription regulation</keyword>
<dbReference type="STRING" id="1293054.HSACCH_02338"/>
<dbReference type="InterPro" id="IPR036388">
    <property type="entry name" value="WH-like_DNA-bd_sf"/>
</dbReference>
<dbReference type="InterPro" id="IPR036390">
    <property type="entry name" value="WH_DNA-bd_sf"/>
</dbReference>
<dbReference type="InterPro" id="IPR014710">
    <property type="entry name" value="RmlC-like_jellyroll"/>
</dbReference>